<keyword evidence="5" id="KW-1185">Reference proteome</keyword>
<evidence type="ECO:0000256" key="1">
    <source>
        <dbReference type="ARBA" id="ARBA00022614"/>
    </source>
</evidence>
<dbReference type="EMBL" id="RDQH01000331">
    <property type="protein sequence ID" value="RXI00184.1"/>
    <property type="molecule type" value="Genomic_DNA"/>
</dbReference>
<protein>
    <recommendedName>
        <fullName evidence="3">C-JID domain-containing protein</fullName>
    </recommendedName>
</protein>
<dbReference type="PANTHER" id="PTHR48051">
    <property type="match status" value="1"/>
</dbReference>
<organism evidence="4 5">
    <name type="scientific">Malus domestica</name>
    <name type="common">Apple</name>
    <name type="synonym">Pyrus malus</name>
    <dbReference type="NCBI Taxonomy" id="3750"/>
    <lineage>
        <taxon>Eukaryota</taxon>
        <taxon>Viridiplantae</taxon>
        <taxon>Streptophyta</taxon>
        <taxon>Embryophyta</taxon>
        <taxon>Tracheophyta</taxon>
        <taxon>Spermatophyta</taxon>
        <taxon>Magnoliopsida</taxon>
        <taxon>eudicotyledons</taxon>
        <taxon>Gunneridae</taxon>
        <taxon>Pentapetalae</taxon>
        <taxon>rosids</taxon>
        <taxon>fabids</taxon>
        <taxon>Rosales</taxon>
        <taxon>Rosaceae</taxon>
        <taxon>Amygdaloideae</taxon>
        <taxon>Maleae</taxon>
        <taxon>Malus</taxon>
    </lineage>
</organism>
<dbReference type="AlphaFoldDB" id="A0A498K1L0"/>
<name>A0A498K1L0_MALDO</name>
<dbReference type="PANTHER" id="PTHR48051:SF1">
    <property type="entry name" value="RAS SUPPRESSOR PROTEIN 1"/>
    <property type="match status" value="1"/>
</dbReference>
<feature type="domain" description="C-JID" evidence="3">
    <location>
        <begin position="299"/>
        <end position="430"/>
    </location>
</feature>
<accession>A0A498K1L0</accession>
<sequence length="449" mass="51293">MVGLERVDWNCEAFAKMHKLKFLEFDNVIITSIPRVLPNSLRILKWSWYHSESLQRGFQPNLLTKLEMCHSRLDQLCEGRKKLPSSIEHLIGLKLLDVSNCISPNVICNLKSLEVLNIRGCLQLKKLPEYLGKMDSLKEIDLSGTSIKEPIPFLVLLKNLKRLSFRGLAQPERTLGLPSEEFSYDDKSTFDYYLNVVLFFMAALLLVVKPDTRHLVFPSLSGLYSLEELDLSDCNLSQGAIPDDISSLSCLRYLDLSGNGFVNLPSIMKLYKLEEFKLERCKSLQGFCRFDYEFQIITPGRKIPEWFSRQSLEDSFIVELPPGSRSMLIGIALCAVFEDQENSAALPEFDSFIIECSLGVPSHLYTYSHKIGHLVSDHLWVLFMPINQGCGSQIKIFFKTCYGKDGGRTCETCSSVKKCGFHLVFEPDVEELKEKHDEPIHPHCPLWEF</sequence>
<dbReference type="Pfam" id="PF00560">
    <property type="entry name" value="LRR_1"/>
    <property type="match status" value="2"/>
</dbReference>
<dbReference type="GO" id="GO:0005737">
    <property type="term" value="C:cytoplasm"/>
    <property type="evidence" value="ECO:0007669"/>
    <property type="project" value="TreeGrafter"/>
</dbReference>
<keyword evidence="2" id="KW-0677">Repeat</keyword>
<evidence type="ECO:0000313" key="5">
    <source>
        <dbReference type="Proteomes" id="UP000290289"/>
    </source>
</evidence>
<reference evidence="4 5" key="1">
    <citation type="submission" date="2018-10" db="EMBL/GenBank/DDBJ databases">
        <title>A high-quality apple genome assembly.</title>
        <authorList>
            <person name="Hu J."/>
        </authorList>
    </citation>
    <scope>NUCLEOTIDE SEQUENCE [LARGE SCALE GENOMIC DNA]</scope>
    <source>
        <strain evidence="5">cv. HFTH1</strain>
        <tissue evidence="4">Young leaf</tissue>
    </source>
</reference>
<comment type="caution">
    <text evidence="4">The sequence shown here is derived from an EMBL/GenBank/DDBJ whole genome shotgun (WGS) entry which is preliminary data.</text>
</comment>
<dbReference type="Pfam" id="PF20160">
    <property type="entry name" value="C-JID"/>
    <property type="match status" value="1"/>
</dbReference>
<dbReference type="InterPro" id="IPR045344">
    <property type="entry name" value="C-JID"/>
</dbReference>
<dbReference type="SUPFAM" id="SSF52058">
    <property type="entry name" value="L domain-like"/>
    <property type="match status" value="1"/>
</dbReference>
<gene>
    <name evidence="4" type="ORF">DVH24_037732</name>
</gene>
<evidence type="ECO:0000256" key="2">
    <source>
        <dbReference type="ARBA" id="ARBA00022737"/>
    </source>
</evidence>
<dbReference type="PROSITE" id="PS51450">
    <property type="entry name" value="LRR"/>
    <property type="match status" value="1"/>
</dbReference>
<dbReference type="InterPro" id="IPR032675">
    <property type="entry name" value="LRR_dom_sf"/>
</dbReference>
<dbReference type="InterPro" id="IPR050216">
    <property type="entry name" value="LRR_domain-containing"/>
</dbReference>
<dbReference type="Gene3D" id="3.80.10.10">
    <property type="entry name" value="Ribonuclease Inhibitor"/>
    <property type="match status" value="2"/>
</dbReference>
<dbReference type="InterPro" id="IPR001611">
    <property type="entry name" value="Leu-rich_rpt"/>
</dbReference>
<evidence type="ECO:0000313" key="4">
    <source>
        <dbReference type="EMBL" id="RXI00184.1"/>
    </source>
</evidence>
<proteinExistence type="predicted"/>
<evidence type="ECO:0000259" key="3">
    <source>
        <dbReference type="Pfam" id="PF20160"/>
    </source>
</evidence>
<keyword evidence="1" id="KW-0433">Leucine-rich repeat</keyword>
<dbReference type="Proteomes" id="UP000290289">
    <property type="component" value="Chromosome 5"/>
</dbReference>